<evidence type="ECO:0000313" key="9">
    <source>
        <dbReference type="Proteomes" id="UP000030748"/>
    </source>
</evidence>
<dbReference type="Gene3D" id="2.40.70.10">
    <property type="entry name" value="Acid Proteases"/>
    <property type="match status" value="2"/>
</dbReference>
<evidence type="ECO:0000256" key="6">
    <source>
        <dbReference type="SAM" id="SignalP"/>
    </source>
</evidence>
<dbReference type="InterPro" id="IPR032799">
    <property type="entry name" value="TAXi_C"/>
</dbReference>
<dbReference type="Pfam" id="PF14541">
    <property type="entry name" value="TAXi_C"/>
    <property type="match status" value="1"/>
</dbReference>
<dbReference type="CDD" id="cd05476">
    <property type="entry name" value="pepsin_A_like_plant"/>
    <property type="match status" value="1"/>
</dbReference>
<dbReference type="eggNOG" id="KOG1339">
    <property type="taxonomic scope" value="Eukaryota"/>
</dbReference>
<dbReference type="GO" id="GO:0006508">
    <property type="term" value="P:proteolysis"/>
    <property type="evidence" value="ECO:0007669"/>
    <property type="project" value="UniProtKB-KW"/>
</dbReference>
<evidence type="ECO:0000256" key="4">
    <source>
        <dbReference type="ARBA" id="ARBA00022801"/>
    </source>
</evidence>
<keyword evidence="5" id="KW-0325">Glycoprotein</keyword>
<gene>
    <name evidence="8" type="ORF">MIMGU_mgv1a026545mg</name>
</gene>
<keyword evidence="4" id="KW-0378">Hydrolase</keyword>
<comment type="similarity">
    <text evidence="1">Belongs to the peptidase A1 family.</text>
</comment>
<dbReference type="KEGG" id="egt:105956921"/>
<dbReference type="InterPro" id="IPR033121">
    <property type="entry name" value="PEPTIDASE_A1"/>
</dbReference>
<protein>
    <recommendedName>
        <fullName evidence="7">Peptidase A1 domain-containing protein</fullName>
    </recommendedName>
</protein>
<keyword evidence="2" id="KW-0645">Protease</keyword>
<evidence type="ECO:0000256" key="3">
    <source>
        <dbReference type="ARBA" id="ARBA00022750"/>
    </source>
</evidence>
<keyword evidence="3" id="KW-0064">Aspartyl protease</keyword>
<name>A0A022S399_ERYGU</name>
<organism evidence="8 9">
    <name type="scientific">Erythranthe guttata</name>
    <name type="common">Yellow monkey flower</name>
    <name type="synonym">Mimulus guttatus</name>
    <dbReference type="NCBI Taxonomy" id="4155"/>
    <lineage>
        <taxon>Eukaryota</taxon>
        <taxon>Viridiplantae</taxon>
        <taxon>Streptophyta</taxon>
        <taxon>Embryophyta</taxon>
        <taxon>Tracheophyta</taxon>
        <taxon>Spermatophyta</taxon>
        <taxon>Magnoliopsida</taxon>
        <taxon>eudicotyledons</taxon>
        <taxon>Gunneridae</taxon>
        <taxon>Pentapetalae</taxon>
        <taxon>asterids</taxon>
        <taxon>lamiids</taxon>
        <taxon>Lamiales</taxon>
        <taxon>Phrymaceae</taxon>
        <taxon>Erythranthe</taxon>
    </lineage>
</organism>
<dbReference type="AlphaFoldDB" id="A0A022S399"/>
<dbReference type="InterPro" id="IPR034161">
    <property type="entry name" value="Pepsin-like_plant"/>
</dbReference>
<dbReference type="GO" id="GO:0004190">
    <property type="term" value="F:aspartic-type endopeptidase activity"/>
    <property type="evidence" value="ECO:0007669"/>
    <property type="project" value="UniProtKB-KW"/>
</dbReference>
<dbReference type="PANTHER" id="PTHR47967:SF128">
    <property type="entry name" value="ASPARTIC PROTEINASE CDR1-LIKE"/>
    <property type="match status" value="1"/>
</dbReference>
<dbReference type="Proteomes" id="UP000030748">
    <property type="component" value="Unassembled WGS sequence"/>
</dbReference>
<evidence type="ECO:0000256" key="5">
    <source>
        <dbReference type="ARBA" id="ARBA00023180"/>
    </source>
</evidence>
<dbReference type="EMBL" id="KI630171">
    <property type="protein sequence ID" value="EYU46726.1"/>
    <property type="molecule type" value="Genomic_DNA"/>
</dbReference>
<evidence type="ECO:0000256" key="1">
    <source>
        <dbReference type="ARBA" id="ARBA00007447"/>
    </source>
</evidence>
<proteinExistence type="inferred from homology"/>
<sequence>MAKAQTLLLLCFLSTLIFTLNKATIVNSNGLTVKLIHPHSPESPSFQGNLSSEERIKTSVFQSYIRGNYLARTSSSTMQTQIKTQLFHYTVKVGIGTFKSKPSYKEYYLEMDTGGGLVWMQCDGCTKCFKQTPKPFPKQNSSSYRPILVENKPSFYECAYQDGDSTSGMSAQETFYLTSKNGGLAKIENLKFGCGLVNNMHFGEQKNNKIAGIMGLGWEEISFVKQLGPQIKGVFSYCLPVVSDKTPSTYLRFGEDVSHIEKYSKSTPLYRKNKDNSYYVDLQGISVNKTRLDISPQVFALRNDVRSGCMIDSGMPYSRIVSPAFDLLKMKLEKYFSGFKGLKKIKGDLGLELCYERSKAEKYNNLPEVTLHFRGADFVMKAEAVFEVVGRSIIRLREYFCLGMVRDSRKSIIGSHQQTNHRIVYDTKNKRLVFYPVDCSKNP</sequence>
<feature type="chain" id="PRO_5001508114" description="Peptidase A1 domain-containing protein" evidence="6">
    <location>
        <begin position="24"/>
        <end position="443"/>
    </location>
</feature>
<dbReference type="PROSITE" id="PS51767">
    <property type="entry name" value="PEPTIDASE_A1"/>
    <property type="match status" value="1"/>
</dbReference>
<dbReference type="SUPFAM" id="SSF50630">
    <property type="entry name" value="Acid proteases"/>
    <property type="match status" value="1"/>
</dbReference>
<dbReference type="PANTHER" id="PTHR47967">
    <property type="entry name" value="OS07G0603500 PROTEIN-RELATED"/>
    <property type="match status" value="1"/>
</dbReference>
<dbReference type="InterPro" id="IPR032861">
    <property type="entry name" value="TAXi_N"/>
</dbReference>
<evidence type="ECO:0000256" key="2">
    <source>
        <dbReference type="ARBA" id="ARBA00022670"/>
    </source>
</evidence>
<dbReference type="PhylomeDB" id="A0A022S399"/>
<feature type="signal peptide" evidence="6">
    <location>
        <begin position="1"/>
        <end position="23"/>
    </location>
</feature>
<reference evidence="8 9" key="1">
    <citation type="journal article" date="2013" name="Proc. Natl. Acad. Sci. U.S.A.">
        <title>Fine-scale variation in meiotic recombination in Mimulus inferred from population shotgun sequencing.</title>
        <authorList>
            <person name="Hellsten U."/>
            <person name="Wright K.M."/>
            <person name="Jenkins J."/>
            <person name="Shu S."/>
            <person name="Yuan Y."/>
            <person name="Wessler S.R."/>
            <person name="Schmutz J."/>
            <person name="Willis J.H."/>
            <person name="Rokhsar D.S."/>
        </authorList>
    </citation>
    <scope>NUCLEOTIDE SEQUENCE [LARGE SCALE GENOMIC DNA]</scope>
    <source>
        <strain evidence="9">cv. DUN x IM62</strain>
    </source>
</reference>
<evidence type="ECO:0000259" key="7">
    <source>
        <dbReference type="PROSITE" id="PS51767"/>
    </source>
</evidence>
<keyword evidence="9" id="KW-1185">Reference proteome</keyword>
<dbReference type="OrthoDB" id="1739127at2759"/>
<dbReference type="InterPro" id="IPR051708">
    <property type="entry name" value="Plant_Aspart_Prot_A1"/>
</dbReference>
<keyword evidence="6" id="KW-0732">Signal</keyword>
<evidence type="ECO:0000313" key="8">
    <source>
        <dbReference type="EMBL" id="EYU46726.1"/>
    </source>
</evidence>
<accession>A0A022S399</accession>
<dbReference type="OMA" id="HRIVYDT"/>
<dbReference type="InterPro" id="IPR021109">
    <property type="entry name" value="Peptidase_aspartic_dom_sf"/>
</dbReference>
<dbReference type="STRING" id="4155.A0A022S399"/>
<feature type="domain" description="Peptidase A1" evidence="7">
    <location>
        <begin position="89"/>
        <end position="435"/>
    </location>
</feature>
<dbReference type="Pfam" id="PF14543">
    <property type="entry name" value="TAXi_N"/>
    <property type="match status" value="1"/>
</dbReference>